<comment type="caution">
    <text evidence="8">The sequence shown here is derived from an EMBL/GenBank/DDBJ whole genome shotgun (WGS) entry which is preliminary data.</text>
</comment>
<evidence type="ECO:0000256" key="5">
    <source>
        <dbReference type="ARBA" id="ARBA00023136"/>
    </source>
</evidence>
<keyword evidence="5 6" id="KW-0472">Membrane</keyword>
<evidence type="ECO:0000313" key="8">
    <source>
        <dbReference type="EMBL" id="THD82445.1"/>
    </source>
</evidence>
<dbReference type="InterPro" id="IPR042094">
    <property type="entry name" value="T2SS_GspF_sf"/>
</dbReference>
<accession>A0A4S3MKS8</accession>
<dbReference type="GO" id="GO:0005886">
    <property type="term" value="C:plasma membrane"/>
    <property type="evidence" value="ECO:0007669"/>
    <property type="project" value="UniProtKB-SubCell"/>
</dbReference>
<sequence length="309" mass="34362">MSDTLILASVFVAVLLVAFTTISIIANRREMKRNIDELGADRIRRNVDEELALSSDNDDIRHYYEVQAKGDPNSLAMRLIRAGYFSREAIRVFVLIRVLVTILVFVAVWFALVNVGSGVSGPLALLLAAAVAGISFILVNAVLDNMGKSNQIRYRRLFPDFMDLLIVCVDSGMSIEAAIDRVAREFLPTRPGFGRHLSIISLEIRAGRPLHEALNNFSQRLNLEEARTLAVLFRQSQELGTSVVKTLRVFSAEMRQMRLIKAEEKANALPVKMLFPMALFLFPVNLVIVLVPVMIALLKMFTTMSPGGG</sequence>
<proteinExistence type="predicted"/>
<feature type="transmembrane region" description="Helical" evidence="6">
    <location>
        <begin position="89"/>
        <end position="111"/>
    </location>
</feature>
<gene>
    <name evidence="8" type="ORF">E7811_15495</name>
</gene>
<protein>
    <submittedName>
        <fullName evidence="8">Type II secretion system F family protein</fullName>
    </submittedName>
</protein>
<organism evidence="8 9">
    <name type="scientific">Aliigemmobacter aestuarii</name>
    <dbReference type="NCBI Taxonomy" id="1445661"/>
    <lineage>
        <taxon>Bacteria</taxon>
        <taxon>Pseudomonadati</taxon>
        <taxon>Pseudomonadota</taxon>
        <taxon>Alphaproteobacteria</taxon>
        <taxon>Rhodobacterales</taxon>
        <taxon>Paracoccaceae</taxon>
        <taxon>Aliigemmobacter</taxon>
    </lineage>
</organism>
<dbReference type="Proteomes" id="UP000309450">
    <property type="component" value="Unassembled WGS sequence"/>
</dbReference>
<feature type="transmembrane region" description="Helical" evidence="6">
    <location>
        <begin position="6"/>
        <end position="26"/>
    </location>
</feature>
<keyword evidence="4 6" id="KW-1133">Transmembrane helix</keyword>
<feature type="domain" description="Type II secretion system protein GspF" evidence="7">
    <location>
        <begin position="161"/>
        <end position="290"/>
    </location>
</feature>
<reference evidence="8 9" key="1">
    <citation type="submission" date="2019-04" db="EMBL/GenBank/DDBJ databases">
        <title>Draft genome sequence of Gemmobacter aestuarii sp. nov.</title>
        <authorList>
            <person name="Hameed A."/>
            <person name="Lin S.-Y."/>
            <person name="Shahina M."/>
            <person name="Lai W.-A."/>
            <person name="Young C.-C."/>
        </authorList>
    </citation>
    <scope>NUCLEOTIDE SEQUENCE [LARGE SCALE GENOMIC DNA]</scope>
    <source>
        <strain evidence="8 9">CC-PW-75</strain>
    </source>
</reference>
<keyword evidence="2" id="KW-1003">Cell membrane</keyword>
<dbReference type="AlphaFoldDB" id="A0A4S3MKS8"/>
<dbReference type="InterPro" id="IPR018076">
    <property type="entry name" value="T2SS_GspF_dom"/>
</dbReference>
<name>A0A4S3MKS8_9RHOB</name>
<evidence type="ECO:0000256" key="6">
    <source>
        <dbReference type="SAM" id="Phobius"/>
    </source>
</evidence>
<dbReference type="PANTHER" id="PTHR35007">
    <property type="entry name" value="INTEGRAL MEMBRANE PROTEIN-RELATED"/>
    <property type="match status" value="1"/>
</dbReference>
<feature type="transmembrane region" description="Helical" evidence="6">
    <location>
        <begin position="274"/>
        <end position="298"/>
    </location>
</feature>
<comment type="subcellular location">
    <subcellularLocation>
        <location evidence="1">Cell membrane</location>
        <topology evidence="1">Multi-pass membrane protein</topology>
    </subcellularLocation>
</comment>
<dbReference type="PANTHER" id="PTHR35007:SF2">
    <property type="entry name" value="PILUS ASSEMBLE PROTEIN"/>
    <property type="match status" value="1"/>
</dbReference>
<evidence type="ECO:0000256" key="1">
    <source>
        <dbReference type="ARBA" id="ARBA00004651"/>
    </source>
</evidence>
<keyword evidence="3 6" id="KW-0812">Transmembrane</keyword>
<dbReference type="EMBL" id="SSND01000004">
    <property type="protein sequence ID" value="THD82445.1"/>
    <property type="molecule type" value="Genomic_DNA"/>
</dbReference>
<evidence type="ECO:0000256" key="2">
    <source>
        <dbReference type="ARBA" id="ARBA00022475"/>
    </source>
</evidence>
<evidence type="ECO:0000259" key="7">
    <source>
        <dbReference type="Pfam" id="PF00482"/>
    </source>
</evidence>
<dbReference type="OrthoDB" id="9810662at2"/>
<evidence type="ECO:0000313" key="9">
    <source>
        <dbReference type="Proteomes" id="UP000309450"/>
    </source>
</evidence>
<feature type="transmembrane region" description="Helical" evidence="6">
    <location>
        <begin position="123"/>
        <end position="143"/>
    </location>
</feature>
<evidence type="ECO:0000256" key="3">
    <source>
        <dbReference type="ARBA" id="ARBA00022692"/>
    </source>
</evidence>
<dbReference type="Pfam" id="PF00482">
    <property type="entry name" value="T2SSF"/>
    <property type="match status" value="1"/>
</dbReference>
<dbReference type="Gene3D" id="1.20.81.30">
    <property type="entry name" value="Type II secretion system (T2SS), domain F"/>
    <property type="match status" value="1"/>
</dbReference>
<dbReference type="RefSeq" id="WP_136395553.1">
    <property type="nucleotide sequence ID" value="NZ_SSND01000004.1"/>
</dbReference>
<keyword evidence="9" id="KW-1185">Reference proteome</keyword>
<evidence type="ECO:0000256" key="4">
    <source>
        <dbReference type="ARBA" id="ARBA00022989"/>
    </source>
</evidence>